<dbReference type="InterPro" id="IPR055129">
    <property type="entry name" value="YEATS_dom"/>
</dbReference>
<dbReference type="Gene3D" id="2.60.40.1970">
    <property type="entry name" value="YEATS domain"/>
    <property type="match status" value="1"/>
</dbReference>
<dbReference type="InterPro" id="IPR038704">
    <property type="entry name" value="YEAST_sf"/>
</dbReference>
<dbReference type="InParanoid" id="A0A7M7JRP6"/>
<dbReference type="Pfam" id="PF03366">
    <property type="entry name" value="YEATS"/>
    <property type="match status" value="1"/>
</dbReference>
<sequence>MRPVYIRGVERDVELISEDDNKMPNEAITLKDSDAVFALRTLTMRSAIIPGPSNSLRECSLGIVYGNSARLLKENEQIVKNGSKYTHEWTFYVKPYNDSWDMSALLREVVFVTDPVYPSTRLTQAPYQVTHIGWGEYNASVQLFFNKPFSTKRPLVLYHTIILVQSLSQKNASPATQEGLEDRAQNYIVVPFIQTEYYDEIVVTSPTPEQRDAIGRAYRGNVTIGPECPYELPRERTIAKIKSVKKEIEAEIARMKKEILANIRECKELRSSIVQLNMTNL</sequence>
<accession>A0A7M7JRP6</accession>
<evidence type="ECO:0000313" key="8">
    <source>
        <dbReference type="Proteomes" id="UP000594260"/>
    </source>
</evidence>
<comment type="subcellular location">
    <subcellularLocation>
        <location evidence="4">Nucleus</location>
    </subcellularLocation>
</comment>
<name>A0A7M7JRP6_VARDE</name>
<evidence type="ECO:0000259" key="6">
    <source>
        <dbReference type="PROSITE" id="PS51037"/>
    </source>
</evidence>
<evidence type="ECO:0000256" key="2">
    <source>
        <dbReference type="ARBA" id="ARBA00023163"/>
    </source>
</evidence>
<dbReference type="PANTHER" id="PTHR47573">
    <property type="entry name" value="PROTEIN AF-9 HOMOLOG"/>
    <property type="match status" value="1"/>
</dbReference>
<evidence type="ECO:0000313" key="7">
    <source>
        <dbReference type="EnsemblMetazoa" id="XP_022651380"/>
    </source>
</evidence>
<dbReference type="GO" id="GO:0005634">
    <property type="term" value="C:nucleus"/>
    <property type="evidence" value="ECO:0007669"/>
    <property type="project" value="UniProtKB-SubCell"/>
</dbReference>
<dbReference type="InterPro" id="IPR005033">
    <property type="entry name" value="YEATS"/>
</dbReference>
<keyword evidence="8" id="KW-1185">Reference proteome</keyword>
<evidence type="ECO:0000256" key="4">
    <source>
        <dbReference type="PROSITE-ProRule" id="PRU00376"/>
    </source>
</evidence>
<reference evidence="7" key="1">
    <citation type="submission" date="2021-01" db="UniProtKB">
        <authorList>
            <consortium name="EnsemblMetazoa"/>
        </authorList>
    </citation>
    <scope>IDENTIFICATION</scope>
</reference>
<keyword evidence="2" id="KW-0804">Transcription</keyword>
<protein>
    <recommendedName>
        <fullName evidence="6">YEATS domain-containing protein</fullName>
    </recommendedName>
</protein>
<dbReference type="PROSITE" id="PS51037">
    <property type="entry name" value="YEATS"/>
    <property type="match status" value="1"/>
</dbReference>
<dbReference type="PANTHER" id="PTHR47573:SF1">
    <property type="entry name" value="PROTEIN AF-9 HOMOLOG"/>
    <property type="match status" value="1"/>
</dbReference>
<dbReference type="EnsemblMetazoa" id="XM_022795645">
    <property type="protein sequence ID" value="XP_022651380"/>
    <property type="gene ID" value="LOC111246295"/>
</dbReference>
<dbReference type="GeneID" id="111246295"/>
<feature type="domain" description="YEATS" evidence="6">
    <location>
        <begin position="53"/>
        <end position="217"/>
    </location>
</feature>
<organism evidence="7 8">
    <name type="scientific">Varroa destructor</name>
    <name type="common">Honeybee mite</name>
    <dbReference type="NCBI Taxonomy" id="109461"/>
    <lineage>
        <taxon>Eukaryota</taxon>
        <taxon>Metazoa</taxon>
        <taxon>Ecdysozoa</taxon>
        <taxon>Arthropoda</taxon>
        <taxon>Chelicerata</taxon>
        <taxon>Arachnida</taxon>
        <taxon>Acari</taxon>
        <taxon>Parasitiformes</taxon>
        <taxon>Mesostigmata</taxon>
        <taxon>Gamasina</taxon>
        <taxon>Dermanyssoidea</taxon>
        <taxon>Varroidae</taxon>
        <taxon>Varroa</taxon>
    </lineage>
</organism>
<dbReference type="AlphaFoldDB" id="A0A7M7JRP6"/>
<dbReference type="GO" id="GO:0006355">
    <property type="term" value="P:regulation of DNA-templated transcription"/>
    <property type="evidence" value="ECO:0007669"/>
    <property type="project" value="InterPro"/>
</dbReference>
<dbReference type="KEGG" id="vde:111246295"/>
<dbReference type="RefSeq" id="XP_022651380.1">
    <property type="nucleotide sequence ID" value="XM_022795645.1"/>
</dbReference>
<evidence type="ECO:0000256" key="5">
    <source>
        <dbReference type="SAM" id="Coils"/>
    </source>
</evidence>
<feature type="coiled-coil region" evidence="5">
    <location>
        <begin position="238"/>
        <end position="265"/>
    </location>
</feature>
<evidence type="ECO:0000256" key="3">
    <source>
        <dbReference type="ARBA" id="ARBA00023242"/>
    </source>
</evidence>
<proteinExistence type="predicted"/>
<keyword evidence="1" id="KW-0805">Transcription regulation</keyword>
<evidence type="ECO:0000256" key="1">
    <source>
        <dbReference type="ARBA" id="ARBA00023015"/>
    </source>
</evidence>
<dbReference type="Proteomes" id="UP000594260">
    <property type="component" value="Unplaced"/>
</dbReference>
<keyword evidence="3 4" id="KW-0539">Nucleus</keyword>
<keyword evidence="5" id="KW-0175">Coiled coil</keyword>
<dbReference type="OrthoDB" id="16041at2759"/>